<reference evidence="4" key="1">
    <citation type="submission" date="2016-06" db="UniProtKB">
        <authorList>
            <consortium name="WormBaseParasite"/>
        </authorList>
    </citation>
    <scope>IDENTIFICATION</scope>
</reference>
<evidence type="ECO:0000313" key="4">
    <source>
        <dbReference type="WBParaSite" id="SBAD_0001238001-mRNA-1"/>
    </source>
</evidence>
<dbReference type="Gene3D" id="1.10.8.530">
    <property type="entry name" value="DNA polymerase alpha-primase, subunit B, N-terminal domain"/>
    <property type="match status" value="1"/>
</dbReference>
<dbReference type="InterPro" id="IPR043034">
    <property type="entry name" value="DNA_pol_alpha_B_N_sf"/>
</dbReference>
<organism evidence="4">
    <name type="scientific">Soboliphyme baturini</name>
    <dbReference type="NCBI Taxonomy" id="241478"/>
    <lineage>
        <taxon>Eukaryota</taxon>
        <taxon>Metazoa</taxon>
        <taxon>Ecdysozoa</taxon>
        <taxon>Nematoda</taxon>
        <taxon>Enoplea</taxon>
        <taxon>Dorylaimia</taxon>
        <taxon>Dioctophymatida</taxon>
        <taxon>Dioctophymatoidea</taxon>
        <taxon>Soboliphymatidae</taxon>
        <taxon>Soboliphyme</taxon>
    </lineage>
</organism>
<dbReference type="Pfam" id="PF08418">
    <property type="entry name" value="Pol_alpha_B_N"/>
    <property type="match status" value="1"/>
</dbReference>
<feature type="domain" description="DNA polymerase alpha subunit B N-terminal" evidence="1">
    <location>
        <begin position="7"/>
        <end position="73"/>
    </location>
</feature>
<name>A0A183J7Y2_9BILA</name>
<dbReference type="AlphaFoldDB" id="A0A183J7Y2"/>
<dbReference type="InterPro" id="IPR013627">
    <property type="entry name" value="Pol_alpha_B_N"/>
</dbReference>
<dbReference type="Proteomes" id="UP000270296">
    <property type="component" value="Unassembled WGS sequence"/>
</dbReference>
<reference evidence="2 3" key="2">
    <citation type="submission" date="2018-11" db="EMBL/GenBank/DDBJ databases">
        <authorList>
            <consortium name="Pathogen Informatics"/>
        </authorList>
    </citation>
    <scope>NUCLEOTIDE SEQUENCE [LARGE SCALE GENOMIC DNA]</scope>
</reference>
<dbReference type="EMBL" id="UZAM01016722">
    <property type="protein sequence ID" value="VDP44485.1"/>
    <property type="molecule type" value="Genomic_DNA"/>
</dbReference>
<evidence type="ECO:0000313" key="3">
    <source>
        <dbReference type="Proteomes" id="UP000270296"/>
    </source>
</evidence>
<evidence type="ECO:0000313" key="2">
    <source>
        <dbReference type="EMBL" id="VDP44485.1"/>
    </source>
</evidence>
<protein>
    <recommendedName>
        <fullName evidence="1">DNA polymerase alpha subunit B N-terminal domain-containing protein</fullName>
    </recommendedName>
</protein>
<gene>
    <name evidence="2" type="ORF">SBAD_LOCUS11980</name>
</gene>
<accession>A0A183J7Y2</accession>
<proteinExistence type="predicted"/>
<sequence length="123" mass="14143">MYTIDKEEFIAQLHMFSFSVAEDDQILWDKITEISHKYGLNAEDFSNAWIAFASSYNFDELNQVSLIQLEKNLQRRRAVQPKPKTGKSSLASTDLLLDDDEVEMPEEETSEFLAQYGVLDVSI</sequence>
<evidence type="ECO:0000259" key="1">
    <source>
        <dbReference type="Pfam" id="PF08418"/>
    </source>
</evidence>
<keyword evidence="3" id="KW-1185">Reference proteome</keyword>
<dbReference type="WBParaSite" id="SBAD_0001238001-mRNA-1">
    <property type="protein sequence ID" value="SBAD_0001238001-mRNA-1"/>
    <property type="gene ID" value="SBAD_0001238001"/>
</dbReference>